<feature type="compositionally biased region" description="Low complexity" evidence="1">
    <location>
        <begin position="95"/>
        <end position="108"/>
    </location>
</feature>
<feature type="signal peptide" evidence="2">
    <location>
        <begin position="1"/>
        <end position="17"/>
    </location>
</feature>
<keyword evidence="4" id="KW-1185">Reference proteome</keyword>
<dbReference type="OMA" id="GHIYQIG"/>
<keyword evidence="2" id="KW-0732">Signal</keyword>
<organism evidence="3 4">
    <name type="scientific">Sinocyclocheilus grahami</name>
    <name type="common">Dianchi golden-line fish</name>
    <name type="synonym">Barbus grahami</name>
    <dbReference type="NCBI Taxonomy" id="75366"/>
    <lineage>
        <taxon>Eukaryota</taxon>
        <taxon>Metazoa</taxon>
        <taxon>Chordata</taxon>
        <taxon>Craniata</taxon>
        <taxon>Vertebrata</taxon>
        <taxon>Euteleostomi</taxon>
        <taxon>Actinopterygii</taxon>
        <taxon>Neopterygii</taxon>
        <taxon>Teleostei</taxon>
        <taxon>Ostariophysi</taxon>
        <taxon>Cypriniformes</taxon>
        <taxon>Cyprinidae</taxon>
        <taxon>Cyprininae</taxon>
        <taxon>Sinocyclocheilus</taxon>
    </lineage>
</organism>
<feature type="compositionally biased region" description="Polar residues" evidence="1">
    <location>
        <begin position="216"/>
        <end position="228"/>
    </location>
</feature>
<feature type="region of interest" description="Disordered" evidence="1">
    <location>
        <begin position="95"/>
        <end position="126"/>
    </location>
</feature>
<feature type="region of interest" description="Disordered" evidence="1">
    <location>
        <begin position="189"/>
        <end position="228"/>
    </location>
</feature>
<feature type="compositionally biased region" description="Polar residues" evidence="1">
    <location>
        <begin position="649"/>
        <end position="658"/>
    </location>
</feature>
<dbReference type="Ensembl" id="ENSSGRT00000117448.1">
    <property type="protein sequence ID" value="ENSSGRP00000110559.1"/>
    <property type="gene ID" value="ENSSGRG00000054393.1"/>
</dbReference>
<reference evidence="3" key="2">
    <citation type="submission" date="2025-09" db="UniProtKB">
        <authorList>
            <consortium name="Ensembl"/>
        </authorList>
    </citation>
    <scope>IDENTIFICATION</scope>
</reference>
<name>A0A672T863_SINGR</name>
<feature type="compositionally biased region" description="Pro residues" evidence="1">
    <location>
        <begin position="629"/>
        <end position="641"/>
    </location>
</feature>
<feature type="chain" id="PRO_5025418990" evidence="2">
    <location>
        <begin position="18"/>
        <end position="797"/>
    </location>
</feature>
<evidence type="ECO:0000256" key="2">
    <source>
        <dbReference type="SAM" id="SignalP"/>
    </source>
</evidence>
<dbReference type="AlphaFoldDB" id="A0A672T863"/>
<feature type="compositionally biased region" description="Low complexity" evidence="1">
    <location>
        <begin position="699"/>
        <end position="710"/>
    </location>
</feature>
<feature type="compositionally biased region" description="Low complexity" evidence="1">
    <location>
        <begin position="204"/>
        <end position="215"/>
    </location>
</feature>
<proteinExistence type="predicted"/>
<feature type="compositionally biased region" description="Polar residues" evidence="1">
    <location>
        <begin position="189"/>
        <end position="203"/>
    </location>
</feature>
<feature type="region of interest" description="Disordered" evidence="1">
    <location>
        <begin position="628"/>
        <end position="712"/>
    </location>
</feature>
<dbReference type="Proteomes" id="UP000472262">
    <property type="component" value="Unassembled WGS sequence"/>
</dbReference>
<accession>A0A672T863</accession>
<evidence type="ECO:0000256" key="1">
    <source>
        <dbReference type="SAM" id="MobiDB-lite"/>
    </source>
</evidence>
<evidence type="ECO:0000313" key="3">
    <source>
        <dbReference type="Ensembl" id="ENSSGRP00000110559.1"/>
    </source>
</evidence>
<protein>
    <submittedName>
        <fullName evidence="3">Uncharacterized protein</fullName>
    </submittedName>
</protein>
<sequence>MDLLSNFSMILTTLLTALKFDGYSSVRNGGGPGYYNPDIPKNGQPMEDVKLQAFYNWYGLRDVAGPIRPLSSKTVIYSAGVKGGYGTGSYSSQTGWSGGPVASGSSGSDTRSQLQDSQLASAGSGSVAHGSVGNAVGMGMSGYGLSQSVGIQGSDTIHSFLVLTPLQQSTDSVKPVQLTSQITLKTSRDSQAMTDTQQLVQTISQSSGPQPAQASTGTMAQSSSVPLTQISGQQLAQASSLSAWQSRRKPLTPLRDPFWRPGSKLFSGFRPVQNPSFGFFVPLPTRNESVSQPSYQIVQHSSELSSPPVAQTNDALVSQSFGQQLAQSSGQQPPSGQIQVRYVSVAQPSSQQLVQGSGQSVAQASSQQLVQASQSVSQSSGQQPAGASYISVAQPSSLTLFKPKKGSLQYGSKLFSGTRPLQKPNYISIVQSSSLPAQSSYPSESQASVQQPAQASYQSASFQQPAQASYQSVAQLAVQQPAQANYQSVYQTVRPLVAQVGSRQSPGASYSVAQPSSLQGAQSCYQSVVQHGTQMDFKPVQAQGGHIYQIGSKLYSCQEYNGYPRPSRLVSSFLAQHIKPVVQHGYRVPVKPGQGTHVSVVPPSRHPGPLQSTLLSAFRPAQLLEQPSYQPPVLPSRPPLAKPALPSYGSVSQPSGPKSGTLRLLQQPGYQPLAKPGQDVHRPPFKPAPSSYQPQMLPSRQSLSQSGYSSPAIPVQSSFEPQTSYALAVKLPNCIQIMFPIPGAAQVVSFSNSVSESVQPGIRYLAPLNYLPVTNQNAPGPAQSSQCSYQTSFRLLK</sequence>
<feature type="compositionally biased region" description="Polar residues" evidence="1">
    <location>
        <begin position="109"/>
        <end position="119"/>
    </location>
</feature>
<dbReference type="FunCoup" id="A0A672T863">
    <property type="interactions" value="1"/>
</dbReference>
<reference evidence="3" key="1">
    <citation type="submission" date="2025-08" db="UniProtKB">
        <authorList>
            <consortium name="Ensembl"/>
        </authorList>
    </citation>
    <scope>IDENTIFICATION</scope>
</reference>
<evidence type="ECO:0000313" key="4">
    <source>
        <dbReference type="Proteomes" id="UP000472262"/>
    </source>
</evidence>
<dbReference type="InParanoid" id="A0A672T863"/>